<name>X1CA56_9ZZZZ</name>
<dbReference type="EMBL" id="BART01012458">
    <property type="protein sequence ID" value="GAG81241.1"/>
    <property type="molecule type" value="Genomic_DNA"/>
</dbReference>
<comment type="caution">
    <text evidence="1">The sequence shown here is derived from an EMBL/GenBank/DDBJ whole genome shotgun (WGS) entry which is preliminary data.</text>
</comment>
<gene>
    <name evidence="1" type="ORF">S01H4_25996</name>
</gene>
<accession>X1CA56</accession>
<protein>
    <submittedName>
        <fullName evidence="1">Uncharacterized protein</fullName>
    </submittedName>
</protein>
<evidence type="ECO:0000313" key="1">
    <source>
        <dbReference type="EMBL" id="GAG81241.1"/>
    </source>
</evidence>
<sequence>MISLLDIDNEYIRSAGDALEVSLSLDLLDLKEGIRVVNKWDFLDRFFAYNLFRLGYIAK</sequence>
<proteinExistence type="predicted"/>
<reference evidence="1" key="1">
    <citation type="journal article" date="2014" name="Front. Microbiol.">
        <title>High frequency of phylogenetically diverse reductive dehalogenase-homologous genes in deep subseafloor sedimentary metagenomes.</title>
        <authorList>
            <person name="Kawai M."/>
            <person name="Futagami T."/>
            <person name="Toyoda A."/>
            <person name="Takaki Y."/>
            <person name="Nishi S."/>
            <person name="Hori S."/>
            <person name="Arai W."/>
            <person name="Tsubouchi T."/>
            <person name="Morono Y."/>
            <person name="Uchiyama I."/>
            <person name="Ito T."/>
            <person name="Fujiyama A."/>
            <person name="Inagaki F."/>
            <person name="Takami H."/>
        </authorList>
    </citation>
    <scope>NUCLEOTIDE SEQUENCE</scope>
    <source>
        <strain evidence="1">Expedition CK06-06</strain>
    </source>
</reference>
<dbReference type="AlphaFoldDB" id="X1CA56"/>
<organism evidence="1">
    <name type="scientific">marine sediment metagenome</name>
    <dbReference type="NCBI Taxonomy" id="412755"/>
    <lineage>
        <taxon>unclassified sequences</taxon>
        <taxon>metagenomes</taxon>
        <taxon>ecological metagenomes</taxon>
    </lineage>
</organism>